<dbReference type="GO" id="GO:0003677">
    <property type="term" value="F:DNA binding"/>
    <property type="evidence" value="ECO:0007669"/>
    <property type="project" value="UniProtKB-KW"/>
</dbReference>
<dbReference type="CDD" id="cd00093">
    <property type="entry name" value="HTH_XRE"/>
    <property type="match status" value="1"/>
</dbReference>
<dbReference type="InterPro" id="IPR001387">
    <property type="entry name" value="Cro/C1-type_HTH"/>
</dbReference>
<evidence type="ECO:0000313" key="3">
    <source>
        <dbReference type="EMBL" id="SDM52909.1"/>
    </source>
</evidence>
<dbReference type="Pfam" id="PF07883">
    <property type="entry name" value="Cupin_2"/>
    <property type="match status" value="1"/>
</dbReference>
<dbReference type="InterPro" id="IPR011051">
    <property type="entry name" value="RmlC_Cupin_sf"/>
</dbReference>
<dbReference type="STRING" id="258515.SAMN05192585_10126"/>
<dbReference type="SUPFAM" id="SSF47413">
    <property type="entry name" value="lambda repressor-like DNA-binding domains"/>
    <property type="match status" value="1"/>
</dbReference>
<name>A0A1G9TYP5_9FIRM</name>
<dbReference type="Proteomes" id="UP000199182">
    <property type="component" value="Unassembled WGS sequence"/>
</dbReference>
<keyword evidence="1" id="KW-0238">DNA-binding</keyword>
<dbReference type="GO" id="GO:0003700">
    <property type="term" value="F:DNA-binding transcription factor activity"/>
    <property type="evidence" value="ECO:0007669"/>
    <property type="project" value="TreeGrafter"/>
</dbReference>
<dbReference type="InterPro" id="IPR010982">
    <property type="entry name" value="Lambda_DNA-bd_dom_sf"/>
</dbReference>
<dbReference type="EMBL" id="FNID01000001">
    <property type="protein sequence ID" value="SDM52909.1"/>
    <property type="molecule type" value="Genomic_DNA"/>
</dbReference>
<dbReference type="SMART" id="SM00530">
    <property type="entry name" value="HTH_XRE"/>
    <property type="match status" value="1"/>
</dbReference>
<evidence type="ECO:0000313" key="4">
    <source>
        <dbReference type="Proteomes" id="UP000199182"/>
    </source>
</evidence>
<reference evidence="3 4" key="1">
    <citation type="submission" date="2016-10" db="EMBL/GenBank/DDBJ databases">
        <authorList>
            <person name="de Groot N.N."/>
        </authorList>
    </citation>
    <scope>NUCLEOTIDE SEQUENCE [LARGE SCALE GENOMIC DNA]</scope>
    <source>
        <strain evidence="3 4">CGMCC 1.5012</strain>
    </source>
</reference>
<dbReference type="RefSeq" id="WP_092637245.1">
    <property type="nucleotide sequence ID" value="NZ_FNID01000001.1"/>
</dbReference>
<keyword evidence="4" id="KW-1185">Reference proteome</keyword>
<dbReference type="PANTHER" id="PTHR46797:SF19">
    <property type="entry name" value="BLL2473 PROTEIN"/>
    <property type="match status" value="1"/>
</dbReference>
<dbReference type="Gene3D" id="1.10.260.40">
    <property type="entry name" value="lambda repressor-like DNA-binding domains"/>
    <property type="match status" value="1"/>
</dbReference>
<dbReference type="CDD" id="cd02209">
    <property type="entry name" value="cupin_XRE_C"/>
    <property type="match status" value="1"/>
</dbReference>
<accession>A0A1G9TYP5</accession>
<dbReference type="AlphaFoldDB" id="A0A1G9TYP5"/>
<proteinExistence type="predicted"/>
<dbReference type="GO" id="GO:0005829">
    <property type="term" value="C:cytosol"/>
    <property type="evidence" value="ECO:0007669"/>
    <property type="project" value="TreeGrafter"/>
</dbReference>
<evidence type="ECO:0000256" key="1">
    <source>
        <dbReference type="ARBA" id="ARBA00023125"/>
    </source>
</evidence>
<dbReference type="InterPro" id="IPR014710">
    <property type="entry name" value="RmlC-like_jellyroll"/>
</dbReference>
<protein>
    <submittedName>
        <fullName evidence="3">Transcriptional regulator, XRE family with cupin sensor</fullName>
    </submittedName>
</protein>
<dbReference type="InterPro" id="IPR050807">
    <property type="entry name" value="TransReg_Diox_bact_type"/>
</dbReference>
<gene>
    <name evidence="3" type="ORF">SAMN05192585_10126</name>
</gene>
<feature type="domain" description="HTH cro/C1-type" evidence="2">
    <location>
        <begin position="12"/>
        <end position="66"/>
    </location>
</feature>
<organism evidence="3 4">
    <name type="scientific">Acetanaerobacterium elongatum</name>
    <dbReference type="NCBI Taxonomy" id="258515"/>
    <lineage>
        <taxon>Bacteria</taxon>
        <taxon>Bacillati</taxon>
        <taxon>Bacillota</taxon>
        <taxon>Clostridia</taxon>
        <taxon>Eubacteriales</taxon>
        <taxon>Oscillospiraceae</taxon>
        <taxon>Acetanaerobacterium</taxon>
    </lineage>
</organism>
<sequence>MNSQLEQISSRIKELREILELSAEEVAQKVGIPADTYLEYENAKADIPIGVLYDCAAVLKVDPAELLTGEAPRMTEYTIVRNGKGVAVERYAGYAFHSLALNFIGRKMDPMIVTLTPKDQPPELVSHAGQEFNYVLEGTIVVTTQGHEFVLHEGDSIYFNPKPLHGQRAVGGTARFLTIICD</sequence>
<dbReference type="PROSITE" id="PS50943">
    <property type="entry name" value="HTH_CROC1"/>
    <property type="match status" value="1"/>
</dbReference>
<dbReference type="Pfam" id="PF01381">
    <property type="entry name" value="HTH_3"/>
    <property type="match status" value="1"/>
</dbReference>
<dbReference type="Gene3D" id="2.60.120.10">
    <property type="entry name" value="Jelly Rolls"/>
    <property type="match status" value="1"/>
</dbReference>
<dbReference type="InterPro" id="IPR013096">
    <property type="entry name" value="Cupin_2"/>
</dbReference>
<dbReference type="OrthoDB" id="9814553at2"/>
<evidence type="ECO:0000259" key="2">
    <source>
        <dbReference type="PROSITE" id="PS50943"/>
    </source>
</evidence>
<dbReference type="PANTHER" id="PTHR46797">
    <property type="entry name" value="HTH-TYPE TRANSCRIPTIONAL REGULATOR"/>
    <property type="match status" value="1"/>
</dbReference>
<dbReference type="SUPFAM" id="SSF51182">
    <property type="entry name" value="RmlC-like cupins"/>
    <property type="match status" value="1"/>
</dbReference>